<dbReference type="Pfam" id="PF09855">
    <property type="entry name" value="Zn_ribbon_13"/>
    <property type="match status" value="1"/>
</dbReference>
<evidence type="ECO:0000313" key="2">
    <source>
        <dbReference type="Proteomes" id="UP000008811"/>
    </source>
</evidence>
<name>B3QPJ0_CHLP8</name>
<proteinExistence type="predicted"/>
<dbReference type="OrthoDB" id="6293663at2"/>
<accession>B3QPJ0</accession>
<protein>
    <recommendedName>
        <fullName evidence="3">GTP-binding protein</fullName>
    </recommendedName>
</protein>
<gene>
    <name evidence="1" type="ordered locus">Cpar_1444</name>
</gene>
<evidence type="ECO:0000313" key="1">
    <source>
        <dbReference type="EMBL" id="ACF11843.1"/>
    </source>
</evidence>
<dbReference type="STRING" id="517417.Cpar_1444"/>
<dbReference type="eggNOG" id="COG3478">
    <property type="taxonomic scope" value="Bacteria"/>
</dbReference>
<dbReference type="AlphaFoldDB" id="B3QPJ0"/>
<evidence type="ECO:0008006" key="3">
    <source>
        <dbReference type="Google" id="ProtNLM"/>
    </source>
</evidence>
<dbReference type="Proteomes" id="UP000008811">
    <property type="component" value="Chromosome"/>
</dbReference>
<dbReference type="RefSeq" id="WP_012502676.1">
    <property type="nucleotide sequence ID" value="NC_011027.1"/>
</dbReference>
<dbReference type="KEGG" id="cpc:Cpar_1444"/>
<dbReference type="EMBL" id="CP001099">
    <property type="protein sequence ID" value="ACF11843.1"/>
    <property type="molecule type" value="Genomic_DNA"/>
</dbReference>
<dbReference type="HOGENOM" id="CLU_188846_1_0_10"/>
<dbReference type="InterPro" id="IPR018652">
    <property type="entry name" value="DUF2082_NA-bd_Znr"/>
</dbReference>
<sequence>MQKENWECPKCGNRYFETGQFAATGGLFAKIFDVQNKKFTTVTCTLCQYTEIYRAESSKIANIFDFFTS</sequence>
<reference evidence="1" key="1">
    <citation type="submission" date="2008-06" db="EMBL/GenBank/DDBJ databases">
        <title>Complete sequence of Chlorobaculum parvum NCIB 8327.</title>
        <authorList>
            <consortium name="US DOE Joint Genome Institute"/>
            <person name="Lucas S."/>
            <person name="Copeland A."/>
            <person name="Lapidus A."/>
            <person name="Glavina del Rio T."/>
            <person name="Dalin E."/>
            <person name="Tice H."/>
            <person name="Bruce D."/>
            <person name="Goodwin L."/>
            <person name="Pitluck S."/>
            <person name="Schmutz J."/>
            <person name="Larimer F."/>
            <person name="Land M."/>
            <person name="Hauser L."/>
            <person name="Kyrpides N."/>
            <person name="Mikhailova N."/>
            <person name="Zhao F."/>
            <person name="Li T."/>
            <person name="Liu Z."/>
            <person name="Overmann J."/>
            <person name="Bryant D.A."/>
            <person name="Richardson P."/>
        </authorList>
    </citation>
    <scope>NUCLEOTIDE SEQUENCE [LARGE SCALE GENOMIC DNA]</scope>
    <source>
        <strain evidence="1">NCIB 8327</strain>
    </source>
</reference>
<keyword evidence="2" id="KW-1185">Reference proteome</keyword>
<organism evidence="1 2">
    <name type="scientific">Chlorobaculum parvum (strain DSM 263 / NCIMB 8327)</name>
    <name type="common">Chlorobium vibrioforme subsp. thiosulfatophilum</name>
    <dbReference type="NCBI Taxonomy" id="517417"/>
    <lineage>
        <taxon>Bacteria</taxon>
        <taxon>Pseudomonadati</taxon>
        <taxon>Chlorobiota</taxon>
        <taxon>Chlorobiia</taxon>
        <taxon>Chlorobiales</taxon>
        <taxon>Chlorobiaceae</taxon>
        <taxon>Chlorobaculum</taxon>
    </lineage>
</organism>